<dbReference type="PROSITE" id="PS00445">
    <property type="entry name" value="FGGY_KINASES_2"/>
    <property type="match status" value="1"/>
</dbReference>
<dbReference type="NCBIfam" id="TIGR01312">
    <property type="entry name" value="XylB"/>
    <property type="match status" value="1"/>
</dbReference>
<dbReference type="InterPro" id="IPR043129">
    <property type="entry name" value="ATPase_NBD"/>
</dbReference>
<dbReference type="Gene3D" id="3.30.420.40">
    <property type="match status" value="2"/>
</dbReference>
<dbReference type="EMBL" id="CP062983">
    <property type="protein sequence ID" value="QPC81364.1"/>
    <property type="molecule type" value="Genomic_DNA"/>
</dbReference>
<proteinExistence type="inferred from homology"/>
<gene>
    <name evidence="9 12" type="primary">xylB</name>
    <name evidence="12" type="ORF">G4Y79_16895</name>
</gene>
<dbReference type="Pfam" id="PF00370">
    <property type="entry name" value="FGGY_N"/>
    <property type="match status" value="1"/>
</dbReference>
<evidence type="ECO:0000256" key="3">
    <source>
        <dbReference type="ARBA" id="ARBA00022679"/>
    </source>
</evidence>
<evidence type="ECO:0000256" key="5">
    <source>
        <dbReference type="ARBA" id="ARBA00022777"/>
    </source>
</evidence>
<evidence type="ECO:0000313" key="12">
    <source>
        <dbReference type="EMBL" id="QPC81364.1"/>
    </source>
</evidence>
<reference evidence="12 13" key="1">
    <citation type="submission" date="2020-02" db="EMBL/GenBank/DDBJ databases">
        <authorList>
            <person name="Zheng R.K."/>
            <person name="Sun C.M."/>
        </authorList>
    </citation>
    <scope>NUCLEOTIDE SEQUENCE [LARGE SCALE GENOMIC DNA]</scope>
    <source>
        <strain evidence="13">rifampicinis</strain>
    </source>
</reference>
<keyword evidence="3 8" id="KW-0808">Transferase</keyword>
<dbReference type="InterPro" id="IPR000577">
    <property type="entry name" value="Carb_kinase_FGGY"/>
</dbReference>
<evidence type="ECO:0000256" key="9">
    <source>
        <dbReference type="RuleBase" id="RU364073"/>
    </source>
</evidence>
<evidence type="ECO:0000259" key="10">
    <source>
        <dbReference type="Pfam" id="PF00370"/>
    </source>
</evidence>
<dbReference type="PIRSF" id="PIRSF000538">
    <property type="entry name" value="GlpK"/>
    <property type="match status" value="1"/>
</dbReference>
<protein>
    <recommendedName>
        <fullName evidence="9">Xylulose kinase</fullName>
        <shortName evidence="9">Xylulokinase</shortName>
        <ecNumber evidence="9">2.7.1.17</ecNumber>
    </recommendedName>
</protein>
<evidence type="ECO:0000313" key="13">
    <source>
        <dbReference type="Proteomes" id="UP000594468"/>
    </source>
</evidence>
<dbReference type="KEGG" id="pmet:G4Y79_16895"/>
<dbReference type="InterPro" id="IPR018484">
    <property type="entry name" value="FGGY_N"/>
</dbReference>
<evidence type="ECO:0000256" key="1">
    <source>
        <dbReference type="ARBA" id="ARBA00009156"/>
    </source>
</evidence>
<comment type="similarity">
    <text evidence="1 8">Belongs to the FGGY kinase family.</text>
</comment>
<evidence type="ECO:0000259" key="11">
    <source>
        <dbReference type="Pfam" id="PF02782"/>
    </source>
</evidence>
<keyword evidence="13" id="KW-1185">Reference proteome</keyword>
<dbReference type="CDD" id="cd07808">
    <property type="entry name" value="ASKHA_NBD_FGGY_EcXK-like"/>
    <property type="match status" value="1"/>
</dbReference>
<keyword evidence="6 9" id="KW-0067">ATP-binding</keyword>
<dbReference type="GO" id="GO:0004856">
    <property type="term" value="F:D-xylulokinase activity"/>
    <property type="evidence" value="ECO:0007669"/>
    <property type="project" value="UniProtKB-EC"/>
</dbReference>
<dbReference type="InterPro" id="IPR050406">
    <property type="entry name" value="FGGY_Carb_Kinase"/>
</dbReference>
<dbReference type="GO" id="GO:0005997">
    <property type="term" value="P:xylulose metabolic process"/>
    <property type="evidence" value="ECO:0007669"/>
    <property type="project" value="InterPro"/>
</dbReference>
<dbReference type="RefSeq" id="WP_195169437.1">
    <property type="nucleotide sequence ID" value="NZ_CP062983.1"/>
</dbReference>
<dbReference type="InterPro" id="IPR018485">
    <property type="entry name" value="FGGY_C"/>
</dbReference>
<evidence type="ECO:0000256" key="7">
    <source>
        <dbReference type="ARBA" id="ARBA00023277"/>
    </source>
</evidence>
<accession>A0A7S8E6R9</accession>
<keyword evidence="2 9" id="KW-0859">Xylose metabolism</keyword>
<feature type="domain" description="Carbohydrate kinase FGGY N-terminal" evidence="10">
    <location>
        <begin position="5"/>
        <end position="244"/>
    </location>
</feature>
<keyword evidence="5 8" id="KW-0418">Kinase</keyword>
<dbReference type="GO" id="GO:0042732">
    <property type="term" value="P:D-xylose metabolic process"/>
    <property type="evidence" value="ECO:0007669"/>
    <property type="project" value="UniProtKB-KW"/>
</dbReference>
<evidence type="ECO:0000256" key="6">
    <source>
        <dbReference type="ARBA" id="ARBA00022840"/>
    </source>
</evidence>
<dbReference type="AlphaFoldDB" id="A0A7S8E6R9"/>
<dbReference type="Proteomes" id="UP000594468">
    <property type="component" value="Chromosome"/>
</dbReference>
<sequence length="496" mass="53199">MDQFIGIDIGTSSAKVTLVDVTTGVIKATTHADYPVYHPEPGHAEQNPDDWWHAVIDCLRQLQQSYSLKEVAGIGLTGQMHGTVFLGADKKPAYPAIIWADQRSAPILPHIQDVIGIEPYVRIAGTRPVAGFMVSTLAWLAQNQPQILENSAYVLLPKDYIRLKLTGTIGTDITDASATGLFDVLHETWSQEVISKLGLPGDKLASVSASGQVIGRITPLAAEACGLAAGIPVIAGCADQPAQAVANGIVSTQNVSLTIGSGGQIFVPTILSNRPVPDARLHFFNHAVPGFAYALGAILSAGLSLHWLRDLFGLGDYATLAAAAETTPPGAEGLIFLPYLYGERTPYMDAQARGAFIGLTHRHSQAHMARAVIEGVCFALRQTLEIALKQRQDAKPPTLIGSGGALSQPIWQTILTDILGQPLQVSQIQEQTSTGAALLASIGTGTFADFDQATAAMSRPSQPIEPNFAHYERYQTRYEQFSNLYSTLKDDFHKLD</sequence>
<dbReference type="PANTHER" id="PTHR43095">
    <property type="entry name" value="SUGAR KINASE"/>
    <property type="match status" value="1"/>
</dbReference>
<evidence type="ECO:0000256" key="2">
    <source>
        <dbReference type="ARBA" id="ARBA00022629"/>
    </source>
</evidence>
<dbReference type="Pfam" id="PF02782">
    <property type="entry name" value="FGGY_C"/>
    <property type="match status" value="1"/>
</dbReference>
<dbReference type="PANTHER" id="PTHR43095:SF5">
    <property type="entry name" value="XYLULOSE KINASE"/>
    <property type="match status" value="1"/>
</dbReference>
<dbReference type="InterPro" id="IPR006000">
    <property type="entry name" value="Xylulokinase"/>
</dbReference>
<evidence type="ECO:0000256" key="8">
    <source>
        <dbReference type="RuleBase" id="RU003733"/>
    </source>
</evidence>
<dbReference type="EC" id="2.7.1.17" evidence="9"/>
<dbReference type="GO" id="GO:0005524">
    <property type="term" value="F:ATP binding"/>
    <property type="evidence" value="ECO:0007669"/>
    <property type="project" value="UniProtKB-KW"/>
</dbReference>
<keyword evidence="4 9" id="KW-0547">Nucleotide-binding</keyword>
<evidence type="ECO:0000256" key="4">
    <source>
        <dbReference type="ARBA" id="ARBA00022741"/>
    </source>
</evidence>
<comment type="catalytic activity">
    <reaction evidence="9">
        <text>D-xylulose + ATP = D-xylulose 5-phosphate + ADP + H(+)</text>
        <dbReference type="Rhea" id="RHEA:10964"/>
        <dbReference type="ChEBI" id="CHEBI:15378"/>
        <dbReference type="ChEBI" id="CHEBI:17140"/>
        <dbReference type="ChEBI" id="CHEBI:30616"/>
        <dbReference type="ChEBI" id="CHEBI:57737"/>
        <dbReference type="ChEBI" id="CHEBI:456216"/>
        <dbReference type="EC" id="2.7.1.17"/>
    </reaction>
</comment>
<dbReference type="SUPFAM" id="SSF53067">
    <property type="entry name" value="Actin-like ATPase domain"/>
    <property type="match status" value="2"/>
</dbReference>
<organism evidence="12 13">
    <name type="scientific">Phototrophicus methaneseepsis</name>
    <dbReference type="NCBI Taxonomy" id="2710758"/>
    <lineage>
        <taxon>Bacteria</taxon>
        <taxon>Bacillati</taxon>
        <taxon>Chloroflexota</taxon>
        <taxon>Candidatus Thermofontia</taxon>
        <taxon>Phototrophicales</taxon>
        <taxon>Phototrophicaceae</taxon>
        <taxon>Phototrophicus</taxon>
    </lineage>
</organism>
<dbReference type="InterPro" id="IPR018483">
    <property type="entry name" value="Carb_kinase_FGGY_CS"/>
</dbReference>
<name>A0A7S8E6R9_9CHLR</name>
<keyword evidence="7 9" id="KW-0119">Carbohydrate metabolism</keyword>
<feature type="domain" description="Carbohydrate kinase FGGY C-terminal" evidence="11">
    <location>
        <begin position="273"/>
        <end position="442"/>
    </location>
</feature>